<feature type="region of interest" description="Disordered" evidence="1">
    <location>
        <begin position="1"/>
        <end position="38"/>
    </location>
</feature>
<feature type="compositionally biased region" description="Acidic residues" evidence="1">
    <location>
        <begin position="133"/>
        <end position="144"/>
    </location>
</feature>
<evidence type="ECO:0000256" key="2">
    <source>
        <dbReference type="SAM" id="Phobius"/>
    </source>
</evidence>
<keyword evidence="2" id="KW-0812">Transmembrane</keyword>
<evidence type="ECO:0000313" key="4">
    <source>
        <dbReference type="Proteomes" id="UP001501138"/>
    </source>
</evidence>
<reference evidence="4" key="1">
    <citation type="journal article" date="2019" name="Int. J. Syst. Evol. Microbiol.">
        <title>The Global Catalogue of Microorganisms (GCM) 10K type strain sequencing project: providing services to taxonomists for standard genome sequencing and annotation.</title>
        <authorList>
            <consortium name="The Broad Institute Genomics Platform"/>
            <consortium name="The Broad Institute Genome Sequencing Center for Infectious Disease"/>
            <person name="Wu L."/>
            <person name="Ma J."/>
        </authorList>
    </citation>
    <scope>NUCLEOTIDE SEQUENCE [LARGE SCALE GENOMIC DNA]</scope>
    <source>
        <strain evidence="4">JCM 15589</strain>
    </source>
</reference>
<dbReference type="EMBL" id="BAAAPM010000008">
    <property type="protein sequence ID" value="GAA1733828.1"/>
    <property type="molecule type" value="Genomic_DNA"/>
</dbReference>
<dbReference type="Proteomes" id="UP001501138">
    <property type="component" value="Unassembled WGS sequence"/>
</dbReference>
<evidence type="ECO:0000313" key="3">
    <source>
        <dbReference type="EMBL" id="GAA1733828.1"/>
    </source>
</evidence>
<feature type="transmembrane region" description="Helical" evidence="2">
    <location>
        <begin position="48"/>
        <end position="65"/>
    </location>
</feature>
<feature type="compositionally biased region" description="Basic and acidic residues" evidence="1">
    <location>
        <begin position="121"/>
        <end position="132"/>
    </location>
</feature>
<feature type="region of interest" description="Disordered" evidence="1">
    <location>
        <begin position="98"/>
        <end position="159"/>
    </location>
</feature>
<evidence type="ECO:0008006" key="5">
    <source>
        <dbReference type="Google" id="ProtNLM"/>
    </source>
</evidence>
<dbReference type="Pfam" id="PF11298">
    <property type="entry name" value="DUF3099"/>
    <property type="match status" value="1"/>
</dbReference>
<proteinExistence type="predicted"/>
<name>A0ABP4VPL6_9MICO</name>
<dbReference type="InterPro" id="IPR021449">
    <property type="entry name" value="DUF3099"/>
</dbReference>
<organism evidence="3 4">
    <name type="scientific">Isoptericola hypogeus</name>
    <dbReference type="NCBI Taxonomy" id="300179"/>
    <lineage>
        <taxon>Bacteria</taxon>
        <taxon>Bacillati</taxon>
        <taxon>Actinomycetota</taxon>
        <taxon>Actinomycetes</taxon>
        <taxon>Micrococcales</taxon>
        <taxon>Promicromonosporaceae</taxon>
        <taxon>Isoptericola</taxon>
    </lineage>
</organism>
<keyword evidence="4" id="KW-1185">Reference proteome</keyword>
<accession>A0ABP4VPL6</accession>
<dbReference type="RefSeq" id="WP_344249524.1">
    <property type="nucleotide sequence ID" value="NZ_BAAAPM010000008.1"/>
</dbReference>
<feature type="compositionally biased region" description="Low complexity" evidence="1">
    <location>
        <begin position="106"/>
        <end position="119"/>
    </location>
</feature>
<evidence type="ECO:0000256" key="1">
    <source>
        <dbReference type="SAM" id="MobiDB-lite"/>
    </source>
</evidence>
<keyword evidence="2" id="KW-1133">Transmembrane helix</keyword>
<comment type="caution">
    <text evidence="3">The sequence shown here is derived from an EMBL/GenBank/DDBJ whole genome shotgun (WGS) entry which is preliminary data.</text>
</comment>
<feature type="transmembrane region" description="Helical" evidence="2">
    <location>
        <begin position="71"/>
        <end position="91"/>
    </location>
</feature>
<protein>
    <recommendedName>
        <fullName evidence="5">DUF3099 domain-containing protein</fullName>
    </recommendedName>
</protein>
<keyword evidence="2" id="KW-0472">Membrane</keyword>
<gene>
    <name evidence="3" type="ORF">GCM10009809_31480</name>
</gene>
<sequence>MSNAHATSPGPLPSGHRRPAGGQHVEVPSITSAPETLAEDQARRTRRYLVQMGLRLVLFLAAIFLAKGVLWLQLVLLGFAVVLPYSAVLFANAGRDRVSYDTSPVTPRAPAALPRTPSAEADGRVVEHRVVEHEDDATGDEATGDEATGRPGRTEGTDR</sequence>